<dbReference type="RefSeq" id="WP_349958118.1">
    <property type="nucleotide sequence ID" value="NZ_CP157960.1"/>
</dbReference>
<protein>
    <submittedName>
        <fullName evidence="2">Phage tail tip lysozyme</fullName>
    </submittedName>
</protein>
<evidence type="ECO:0000313" key="2">
    <source>
        <dbReference type="EMBL" id="XBT93981.1"/>
    </source>
</evidence>
<organism evidence="2">
    <name type="scientific">Rhizobium sp. ZPR3</name>
    <dbReference type="NCBI Taxonomy" id="3158967"/>
    <lineage>
        <taxon>Bacteria</taxon>
        <taxon>Pseudomonadati</taxon>
        <taxon>Pseudomonadota</taxon>
        <taxon>Alphaproteobacteria</taxon>
        <taxon>Hyphomicrobiales</taxon>
        <taxon>Rhizobiaceae</taxon>
        <taxon>Rhizobium/Agrobacterium group</taxon>
        <taxon>Rhizobium</taxon>
    </lineage>
</organism>
<dbReference type="InterPro" id="IPR041219">
    <property type="entry name" value="Phage_lysozyme2"/>
</dbReference>
<feature type="domain" description="Phage tail lysozyme" evidence="1">
    <location>
        <begin position="290"/>
        <end position="411"/>
    </location>
</feature>
<dbReference type="Pfam" id="PF18013">
    <property type="entry name" value="Phage_lysozyme2"/>
    <property type="match status" value="1"/>
</dbReference>
<dbReference type="EMBL" id="CP157960">
    <property type="protein sequence ID" value="XBT93981.1"/>
    <property type="molecule type" value="Genomic_DNA"/>
</dbReference>
<gene>
    <name evidence="2" type="ORF">ABM479_05840</name>
</gene>
<sequence length="416" mass="43698">MAVMISTRTLRDAPGGNSIGIDAPARAKVSILDTKIPWVEIQIPGIADTPKGWVAEAAVDLNSDTPGPLDKLAFASQCAWQAIIYDVSAHYLVAVASLRTDITDGPHANGAETGPFSLSPQVWGAYAQRPEVLGQFAAADINDWLVQCVVFAVITRITQKTLATLLSDQPTVRELYLAQIVGTAAAAAAIADPSTSLASKLNAVDASELGREGIEPQKIAASLLNLTGAAALDKLGAALDTALKNTSQFIATVAAEILSSSDATLSPTTSPSVSINFDAAKIPPKRKDMAQLIVQRFQEAGYGAIQEVAALANAIAESGLDPTIKSAGTEKSYGLFQLNQNGVGAGHSADELRDPERNIAIMLQYMSGEEHASDLLFRAATSLQDAVSIFVRKFERPADTAGAITTRLQIAVNLVH</sequence>
<dbReference type="InterPro" id="IPR023346">
    <property type="entry name" value="Lysozyme-like_dom_sf"/>
</dbReference>
<dbReference type="SUPFAM" id="SSF53955">
    <property type="entry name" value="Lysozyme-like"/>
    <property type="match status" value="1"/>
</dbReference>
<dbReference type="AlphaFoldDB" id="A0AAU7RUX5"/>
<proteinExistence type="predicted"/>
<accession>A0AAU7RUX5</accession>
<reference evidence="2" key="1">
    <citation type="submission" date="2024-06" db="EMBL/GenBank/DDBJ databases">
        <authorList>
            <person name="Li T."/>
            <person name="Gao R."/>
        </authorList>
    </citation>
    <scope>NUCLEOTIDE SEQUENCE</scope>
    <source>
        <strain evidence="2">ZPR3</strain>
    </source>
</reference>
<dbReference type="Gene3D" id="1.10.530.10">
    <property type="match status" value="1"/>
</dbReference>
<evidence type="ECO:0000259" key="1">
    <source>
        <dbReference type="Pfam" id="PF18013"/>
    </source>
</evidence>
<name>A0AAU7RUX5_9HYPH</name>